<dbReference type="Proteomes" id="UP000306584">
    <property type="component" value="Unassembled WGS sequence"/>
</dbReference>
<dbReference type="EMBL" id="QZBD01000428">
    <property type="protein sequence ID" value="THY14928.1"/>
    <property type="molecule type" value="Genomic_DNA"/>
</dbReference>
<accession>A0A4S9KH88</accession>
<keyword evidence="1" id="KW-0472">Membrane</keyword>
<keyword evidence="1" id="KW-1133">Transmembrane helix</keyword>
<evidence type="ECO:0000256" key="1">
    <source>
        <dbReference type="SAM" id="Phobius"/>
    </source>
</evidence>
<sequence>MNASNPEHIINGIRETKSELNAGTIIMLFDEAMKTRTGHVTLIALAATALVVCIVMLVYPMSVAAPFLGALGFTHAGPAAGKETCRLFPCFCVTDALIGPIAAAYQSTFGADAIFATLQSAAMGGYGAPVVVGCVQGTAAVGAAAAAGVAVHGFNMWKAFDGWKKNR</sequence>
<keyword evidence="1" id="KW-0812">Transmembrane</keyword>
<proteinExistence type="predicted"/>
<feature type="transmembrane region" description="Helical" evidence="1">
    <location>
        <begin position="37"/>
        <end position="59"/>
    </location>
</feature>
<protein>
    <submittedName>
        <fullName evidence="2">Uncharacterized protein</fullName>
    </submittedName>
</protein>
<reference evidence="2 3" key="1">
    <citation type="submission" date="2018-10" db="EMBL/GenBank/DDBJ databases">
        <title>Fifty Aureobasidium pullulans genomes reveal a recombining polyextremotolerant generalist.</title>
        <authorList>
            <person name="Gostincar C."/>
            <person name="Turk M."/>
            <person name="Zajc J."/>
            <person name="Gunde-Cimerman N."/>
        </authorList>
    </citation>
    <scope>NUCLEOTIDE SEQUENCE [LARGE SCALE GENOMIC DNA]</scope>
    <source>
        <strain evidence="2 3">EXF-6604</strain>
    </source>
</reference>
<name>A0A4S9KH88_AURPU</name>
<evidence type="ECO:0000313" key="3">
    <source>
        <dbReference type="Proteomes" id="UP000306584"/>
    </source>
</evidence>
<evidence type="ECO:0000313" key="2">
    <source>
        <dbReference type="EMBL" id="THY14928.1"/>
    </source>
</evidence>
<dbReference type="AlphaFoldDB" id="A0A4S9KH88"/>
<organism evidence="2 3">
    <name type="scientific">Aureobasidium pullulans</name>
    <name type="common">Black yeast</name>
    <name type="synonym">Pullularia pullulans</name>
    <dbReference type="NCBI Taxonomy" id="5580"/>
    <lineage>
        <taxon>Eukaryota</taxon>
        <taxon>Fungi</taxon>
        <taxon>Dikarya</taxon>
        <taxon>Ascomycota</taxon>
        <taxon>Pezizomycotina</taxon>
        <taxon>Dothideomycetes</taxon>
        <taxon>Dothideomycetidae</taxon>
        <taxon>Dothideales</taxon>
        <taxon>Saccotheciaceae</taxon>
        <taxon>Aureobasidium</taxon>
    </lineage>
</organism>
<comment type="caution">
    <text evidence="2">The sequence shown here is derived from an EMBL/GenBank/DDBJ whole genome shotgun (WGS) entry which is preliminary data.</text>
</comment>
<gene>
    <name evidence="2" type="ORF">D6D01_08016</name>
</gene>